<dbReference type="Gene3D" id="1.10.510.10">
    <property type="entry name" value="Transferase(Phosphotransferase) domain 1"/>
    <property type="match status" value="1"/>
</dbReference>
<proteinExistence type="inferred from homology"/>
<comment type="similarity">
    <text evidence="4">Belongs to the protein kinase superfamily.</text>
</comment>
<dbReference type="PROSITE" id="PS00107">
    <property type="entry name" value="PROTEIN_KINASE_ATP"/>
    <property type="match status" value="1"/>
</dbReference>
<dbReference type="PANTHER" id="PTHR24348:SF71">
    <property type="entry name" value="PROTEIN KINASE DOMAIN-CONTAINING PROTEIN"/>
    <property type="match status" value="1"/>
</dbReference>
<gene>
    <name evidence="7" type="ORF">GSPATT00024410001</name>
</gene>
<dbReference type="InterPro" id="IPR045269">
    <property type="entry name" value="Atg1-like"/>
</dbReference>
<evidence type="ECO:0000256" key="4">
    <source>
        <dbReference type="RuleBase" id="RU000304"/>
    </source>
</evidence>
<dbReference type="RefSeq" id="XP_001459078.1">
    <property type="nucleotide sequence ID" value="XM_001459041.1"/>
</dbReference>
<keyword evidence="4" id="KW-0808">Transferase</keyword>
<keyword evidence="1 3" id="KW-0547">Nucleotide-binding</keyword>
<accession>A0E8R4</accession>
<evidence type="ECO:0000259" key="6">
    <source>
        <dbReference type="PROSITE" id="PS50011"/>
    </source>
</evidence>
<dbReference type="HOGENOM" id="CLU_584573_0_0_1"/>
<sequence>MQNKIFEPAQIDLSINLRFQLQSKFLSKNNKYIEILCYENLLFKKVVLDTYLQSQKSFKMTKLNSVLRYQIKHESTSIILRLEKDDCLFKEYLFLDKSSPWEQKLKSQIPQLDYQTYYELEKLIGSGSFASVYIAKRKTDGNKLAIKAFLKKMLMQKDPDKWRESIDNEIKVMKSLDHPSLLKCYDHFENRAQCYIAMDWARGGTLEQGLCKLEEPLPFLTVKVIFRQIVEAIKYMHSRGYMHRDLKPSNILLKRPMPLKQFSLIAQADPNIVVSDFGVSSEIKVDMDVGRYCGSPGFMAPEVILCENNQTLTYNEKCDIFSLGCILYRLITQISHYLYGYEFQWAMKQQKFRMRDFDWIQDLRRAIFKIRHQQKYQTNLLSSDPKIETFLRRNIKQQDPYMQNQIMMVALYSSIIRNQKSSSIQQIKTPRLPTKSASNCKLPQLSPNHLHINNHNNNHTNKKSGNFLLPPINNRVKTEQSEY</sequence>
<dbReference type="GO" id="GO:0004674">
    <property type="term" value="F:protein serine/threonine kinase activity"/>
    <property type="evidence" value="ECO:0000318"/>
    <property type="project" value="GO_Central"/>
</dbReference>
<dbReference type="OMA" id="EKDDCLF"/>
<evidence type="ECO:0000256" key="1">
    <source>
        <dbReference type="ARBA" id="ARBA00022741"/>
    </source>
</evidence>
<evidence type="ECO:0000313" key="7">
    <source>
        <dbReference type="EMBL" id="CAK91681.1"/>
    </source>
</evidence>
<dbReference type="eggNOG" id="KOG0595">
    <property type="taxonomic scope" value="Eukaryota"/>
</dbReference>
<dbReference type="InterPro" id="IPR000719">
    <property type="entry name" value="Prot_kinase_dom"/>
</dbReference>
<keyword evidence="4" id="KW-0723">Serine/threonine-protein kinase</keyword>
<evidence type="ECO:0000256" key="2">
    <source>
        <dbReference type="ARBA" id="ARBA00022840"/>
    </source>
</evidence>
<keyword evidence="2 3" id="KW-0067">ATP-binding</keyword>
<dbReference type="STRING" id="5888.A0E8R4"/>
<feature type="domain" description="Protein kinase" evidence="6">
    <location>
        <begin position="118"/>
        <end position="402"/>
    </location>
</feature>
<dbReference type="GO" id="GO:0010506">
    <property type="term" value="P:regulation of autophagy"/>
    <property type="evidence" value="ECO:0007669"/>
    <property type="project" value="InterPro"/>
</dbReference>
<dbReference type="Pfam" id="PF00069">
    <property type="entry name" value="Pkinase"/>
    <property type="match status" value="1"/>
</dbReference>
<dbReference type="Proteomes" id="UP000000600">
    <property type="component" value="Unassembled WGS sequence"/>
</dbReference>
<keyword evidence="8" id="KW-1185">Reference proteome</keyword>
<dbReference type="InParanoid" id="A0E8R4"/>
<protein>
    <recommendedName>
        <fullName evidence="6">Protein kinase domain-containing protein</fullName>
    </recommendedName>
</protein>
<dbReference type="AlphaFoldDB" id="A0E8R4"/>
<feature type="region of interest" description="Disordered" evidence="5">
    <location>
        <begin position="459"/>
        <end position="483"/>
    </location>
</feature>
<dbReference type="OrthoDB" id="10252171at2759"/>
<organism evidence="7 8">
    <name type="scientific">Paramecium tetraurelia</name>
    <dbReference type="NCBI Taxonomy" id="5888"/>
    <lineage>
        <taxon>Eukaryota</taxon>
        <taxon>Sar</taxon>
        <taxon>Alveolata</taxon>
        <taxon>Ciliophora</taxon>
        <taxon>Intramacronucleata</taxon>
        <taxon>Oligohymenophorea</taxon>
        <taxon>Peniculida</taxon>
        <taxon>Parameciidae</taxon>
        <taxon>Paramecium</taxon>
    </lineage>
</organism>
<evidence type="ECO:0000256" key="5">
    <source>
        <dbReference type="SAM" id="MobiDB-lite"/>
    </source>
</evidence>
<dbReference type="InterPro" id="IPR017441">
    <property type="entry name" value="Protein_kinase_ATP_BS"/>
</dbReference>
<evidence type="ECO:0000313" key="8">
    <source>
        <dbReference type="Proteomes" id="UP000000600"/>
    </source>
</evidence>
<dbReference type="InterPro" id="IPR011009">
    <property type="entry name" value="Kinase-like_dom_sf"/>
</dbReference>
<reference evidence="7 8" key="1">
    <citation type="journal article" date="2006" name="Nature">
        <title>Global trends of whole-genome duplications revealed by the ciliate Paramecium tetraurelia.</title>
        <authorList>
            <consortium name="Genoscope"/>
            <person name="Aury J.-M."/>
            <person name="Jaillon O."/>
            <person name="Duret L."/>
            <person name="Noel B."/>
            <person name="Jubin C."/>
            <person name="Porcel B.M."/>
            <person name="Segurens B."/>
            <person name="Daubin V."/>
            <person name="Anthouard V."/>
            <person name="Aiach N."/>
            <person name="Arnaiz O."/>
            <person name="Billaut A."/>
            <person name="Beisson J."/>
            <person name="Blanc I."/>
            <person name="Bouhouche K."/>
            <person name="Camara F."/>
            <person name="Duharcourt S."/>
            <person name="Guigo R."/>
            <person name="Gogendeau D."/>
            <person name="Katinka M."/>
            <person name="Keller A.-M."/>
            <person name="Kissmehl R."/>
            <person name="Klotz C."/>
            <person name="Koll F."/>
            <person name="Le Moue A."/>
            <person name="Lepere C."/>
            <person name="Malinsky S."/>
            <person name="Nowacki M."/>
            <person name="Nowak J.K."/>
            <person name="Plattner H."/>
            <person name="Poulain J."/>
            <person name="Ruiz F."/>
            <person name="Serrano V."/>
            <person name="Zagulski M."/>
            <person name="Dessen P."/>
            <person name="Betermier M."/>
            <person name="Weissenbach J."/>
            <person name="Scarpelli C."/>
            <person name="Schachter V."/>
            <person name="Sperling L."/>
            <person name="Meyer E."/>
            <person name="Cohen J."/>
            <person name="Wincker P."/>
        </authorList>
    </citation>
    <scope>NUCLEOTIDE SEQUENCE [LARGE SCALE GENOMIC DNA]</scope>
    <source>
        <strain evidence="7 8">Stock d4-2</strain>
    </source>
</reference>
<dbReference type="GeneID" id="5044863"/>
<dbReference type="PROSITE" id="PS50011">
    <property type="entry name" value="PROTEIN_KINASE_DOM"/>
    <property type="match status" value="1"/>
</dbReference>
<dbReference type="GO" id="GO:0007165">
    <property type="term" value="P:signal transduction"/>
    <property type="evidence" value="ECO:0000318"/>
    <property type="project" value="GO_Central"/>
</dbReference>
<keyword evidence="4" id="KW-0418">Kinase</keyword>
<dbReference type="InterPro" id="IPR008271">
    <property type="entry name" value="Ser/Thr_kinase_AS"/>
</dbReference>
<dbReference type="PANTHER" id="PTHR24348">
    <property type="entry name" value="SERINE/THREONINE-PROTEIN KINASE UNC-51-RELATED"/>
    <property type="match status" value="1"/>
</dbReference>
<dbReference type="PROSITE" id="PS00108">
    <property type="entry name" value="PROTEIN_KINASE_ST"/>
    <property type="match status" value="1"/>
</dbReference>
<evidence type="ECO:0000256" key="3">
    <source>
        <dbReference type="PROSITE-ProRule" id="PRU10141"/>
    </source>
</evidence>
<dbReference type="SUPFAM" id="SSF56112">
    <property type="entry name" value="Protein kinase-like (PK-like)"/>
    <property type="match status" value="1"/>
</dbReference>
<dbReference type="GO" id="GO:0005524">
    <property type="term" value="F:ATP binding"/>
    <property type="evidence" value="ECO:0007669"/>
    <property type="project" value="UniProtKB-UniRule"/>
</dbReference>
<name>A0E8R4_PARTE</name>
<dbReference type="KEGG" id="ptm:GSPATT00024410001"/>
<dbReference type="SMART" id="SM00220">
    <property type="entry name" value="S_TKc"/>
    <property type="match status" value="1"/>
</dbReference>
<feature type="binding site" evidence="3">
    <location>
        <position position="147"/>
    </location>
    <ligand>
        <name>ATP</name>
        <dbReference type="ChEBI" id="CHEBI:30616"/>
    </ligand>
</feature>
<dbReference type="EMBL" id="CT868664">
    <property type="protein sequence ID" value="CAK91681.1"/>
    <property type="molecule type" value="Genomic_DNA"/>
</dbReference>